<dbReference type="EMBL" id="HBJA01081710">
    <property type="protein sequence ID" value="CAE0817379.1"/>
    <property type="molecule type" value="Transcribed_RNA"/>
</dbReference>
<name>A0A7S4FWE1_9EUGL</name>
<organism evidence="1">
    <name type="scientific">Eutreptiella gymnastica</name>
    <dbReference type="NCBI Taxonomy" id="73025"/>
    <lineage>
        <taxon>Eukaryota</taxon>
        <taxon>Discoba</taxon>
        <taxon>Euglenozoa</taxon>
        <taxon>Euglenida</taxon>
        <taxon>Spirocuta</taxon>
        <taxon>Euglenophyceae</taxon>
        <taxon>Eutreptiales</taxon>
        <taxon>Eutreptiaceae</taxon>
        <taxon>Eutreptiella</taxon>
    </lineage>
</organism>
<protein>
    <submittedName>
        <fullName evidence="1">Uncharacterized protein</fullName>
    </submittedName>
</protein>
<gene>
    <name evidence="1" type="ORF">EGYM00163_LOCUS28544</name>
</gene>
<dbReference type="AlphaFoldDB" id="A0A7S4FWE1"/>
<reference evidence="1" key="1">
    <citation type="submission" date="2021-01" db="EMBL/GenBank/DDBJ databases">
        <authorList>
            <person name="Corre E."/>
            <person name="Pelletier E."/>
            <person name="Niang G."/>
            <person name="Scheremetjew M."/>
            <person name="Finn R."/>
            <person name="Kale V."/>
            <person name="Holt S."/>
            <person name="Cochrane G."/>
            <person name="Meng A."/>
            <person name="Brown T."/>
            <person name="Cohen L."/>
        </authorList>
    </citation>
    <scope>NUCLEOTIDE SEQUENCE</scope>
    <source>
        <strain evidence="1">CCMP1594</strain>
    </source>
</reference>
<evidence type="ECO:0000313" key="1">
    <source>
        <dbReference type="EMBL" id="CAE0817379.1"/>
    </source>
</evidence>
<sequence length="145" mass="15908">MVVHPHVEPFAHPSALPTTNPNPLQLLLLDDNGVWRMSAVPLAFCFFADLVGTPCLLFTQWEDGGSSVDSMGWCPIRAFGGDTGCNLYCTCLAACLWDAGACMHDFTPDWPVRCKDLITLGDRCRPPQATQHNHPFTEQLHAGDP</sequence>
<proteinExistence type="predicted"/>
<accession>A0A7S4FWE1</accession>